<dbReference type="PROSITE" id="PS50883">
    <property type="entry name" value="EAL"/>
    <property type="match status" value="1"/>
</dbReference>
<name>A0A9Q8Y0V8_9LACT</name>
<organism evidence="1 2">
    <name type="scientific">Lactococcus formosensis</name>
    <dbReference type="NCBI Taxonomy" id="1281486"/>
    <lineage>
        <taxon>Bacteria</taxon>
        <taxon>Bacillati</taxon>
        <taxon>Bacillota</taxon>
        <taxon>Bacilli</taxon>
        <taxon>Lactobacillales</taxon>
        <taxon>Streptococcaceae</taxon>
        <taxon>Lactococcus</taxon>
    </lineage>
</organism>
<reference evidence="1" key="1">
    <citation type="journal article" date="2022" name="Front. Microbiol.">
        <title>Feed Insects as a Reservoir of Granadaene-Producing Lactococci.</title>
        <authorList>
            <person name="Neuzil-Bunesova V."/>
            <person name="Ramirez Garcia A."/>
            <person name="Modrackova N."/>
            <person name="Makovska M."/>
            <person name="Sabolova M."/>
            <person name="Sproer C."/>
            <person name="Bunk B."/>
            <person name="Blom J."/>
            <person name="Schwab C."/>
        </authorList>
    </citation>
    <scope>NUCLEOTIDE SEQUENCE</scope>
    <source>
        <strain evidence="1">I4/6O</strain>
    </source>
</reference>
<dbReference type="Pfam" id="PF00563">
    <property type="entry name" value="EAL"/>
    <property type="match status" value="1"/>
</dbReference>
<dbReference type="Gene3D" id="3.20.20.450">
    <property type="entry name" value="EAL domain"/>
    <property type="match status" value="1"/>
</dbReference>
<dbReference type="RefSeq" id="WP_017370207.1">
    <property type="nucleotide sequence ID" value="NZ_AP017373.1"/>
</dbReference>
<dbReference type="Proteomes" id="UP001056730">
    <property type="component" value="Chromosome"/>
</dbReference>
<proteinExistence type="predicted"/>
<dbReference type="GeneID" id="89495221"/>
<gene>
    <name evidence="1" type="ORF">LMK00_09110</name>
</gene>
<sequence length="226" mass="27413">MKFDELIFYRQKICDFTQNDKEEYELLLRCQCADDCYFPSDMFDDIVSNHQLHNLYLQRLEVLLEEQLSKDEYIYSLNLDYQELYFEETVEFLSRFKYRDRLRIELTERLPVNCQNEENFLPIEAIKRLKDLGYAIALDDFLSGINHYKTLFILDDYIDRVKISALDFNSYLSQDKLKDFIFSVVDTIKFLDKEIVIEGVEEDELLESFPKEWLQQTYYYDKPHSF</sequence>
<dbReference type="InterPro" id="IPR001633">
    <property type="entry name" value="EAL_dom"/>
</dbReference>
<evidence type="ECO:0000313" key="1">
    <source>
        <dbReference type="EMBL" id="USJ19980.1"/>
    </source>
</evidence>
<accession>A0A9Q8Y0V8</accession>
<dbReference type="KEGG" id="lfo:LMK00_09110"/>
<evidence type="ECO:0000313" key="2">
    <source>
        <dbReference type="Proteomes" id="UP001056730"/>
    </source>
</evidence>
<dbReference type="InterPro" id="IPR035919">
    <property type="entry name" value="EAL_sf"/>
</dbReference>
<dbReference type="AlphaFoldDB" id="A0A9Q8Y0V8"/>
<dbReference type="SUPFAM" id="SSF141868">
    <property type="entry name" value="EAL domain-like"/>
    <property type="match status" value="1"/>
</dbReference>
<protein>
    <submittedName>
        <fullName evidence="1">EAL domain-containing protein</fullName>
    </submittedName>
</protein>
<dbReference type="EMBL" id="CP086395">
    <property type="protein sequence ID" value="USJ19980.1"/>
    <property type="molecule type" value="Genomic_DNA"/>
</dbReference>